<dbReference type="EMBL" id="UINC01001487">
    <property type="protein sequence ID" value="SUZ82017.1"/>
    <property type="molecule type" value="Genomic_DNA"/>
</dbReference>
<name>A0A381QW95_9ZZZZ</name>
<evidence type="ECO:0000313" key="1">
    <source>
        <dbReference type="EMBL" id="SUZ82017.1"/>
    </source>
</evidence>
<sequence length="25" mass="2700">MIRIDIITIDKISIAAAFAPLFPVA</sequence>
<proteinExistence type="predicted"/>
<reference evidence="1" key="1">
    <citation type="submission" date="2018-05" db="EMBL/GenBank/DDBJ databases">
        <authorList>
            <person name="Lanie J.A."/>
            <person name="Ng W.-L."/>
            <person name="Kazmierczak K.M."/>
            <person name="Andrzejewski T.M."/>
            <person name="Davidsen T.M."/>
            <person name="Wayne K.J."/>
            <person name="Tettelin H."/>
            <person name="Glass J.I."/>
            <person name="Rusch D."/>
            <person name="Podicherti R."/>
            <person name="Tsui H.-C.T."/>
            <person name="Winkler M.E."/>
        </authorList>
    </citation>
    <scope>NUCLEOTIDE SEQUENCE</scope>
</reference>
<protein>
    <submittedName>
        <fullName evidence="1">Uncharacterized protein</fullName>
    </submittedName>
</protein>
<accession>A0A381QW95</accession>
<gene>
    <name evidence="1" type="ORF">METZ01_LOCUS34871</name>
</gene>
<organism evidence="1">
    <name type="scientific">marine metagenome</name>
    <dbReference type="NCBI Taxonomy" id="408172"/>
    <lineage>
        <taxon>unclassified sequences</taxon>
        <taxon>metagenomes</taxon>
        <taxon>ecological metagenomes</taxon>
    </lineage>
</organism>
<dbReference type="AlphaFoldDB" id="A0A381QW95"/>